<name>A0A835HAN4_9MAGN</name>
<evidence type="ECO:0000313" key="2">
    <source>
        <dbReference type="EMBL" id="KAF9595515.1"/>
    </source>
</evidence>
<dbReference type="EMBL" id="JADFTS010000007">
    <property type="protein sequence ID" value="KAF9595515.1"/>
    <property type="molecule type" value="Genomic_DNA"/>
</dbReference>
<protein>
    <submittedName>
        <fullName evidence="2">Uncharacterized protein</fullName>
    </submittedName>
</protein>
<keyword evidence="1" id="KW-0732">Signal</keyword>
<organism evidence="2 3">
    <name type="scientific">Coptis chinensis</name>
    <dbReference type="NCBI Taxonomy" id="261450"/>
    <lineage>
        <taxon>Eukaryota</taxon>
        <taxon>Viridiplantae</taxon>
        <taxon>Streptophyta</taxon>
        <taxon>Embryophyta</taxon>
        <taxon>Tracheophyta</taxon>
        <taxon>Spermatophyta</taxon>
        <taxon>Magnoliopsida</taxon>
        <taxon>Ranunculales</taxon>
        <taxon>Ranunculaceae</taxon>
        <taxon>Coptidoideae</taxon>
        <taxon>Coptis</taxon>
    </lineage>
</organism>
<dbReference type="OrthoDB" id="1809417at2759"/>
<accession>A0A835HAN4</accession>
<comment type="caution">
    <text evidence="2">The sequence shown here is derived from an EMBL/GenBank/DDBJ whole genome shotgun (WGS) entry which is preliminary data.</text>
</comment>
<sequence length="303" mass="34079">MFLGLSLTSFFYIIKVFLQPLTNCELKSQAIYKRSTVPVFKAHGMAQASISDCESETFSAIRTVQGLVNTFGDLRGTLAAIERINFVLSGDRIDDSLAYGLERELNEKEVCNESLKLFYNEGFTDENLAPNKRFMSALKSASNGCSVVWSGDICFEEVTSKQCEDPASILLELYWGEIASSDTHSNYVLEQSNNYVQVGASTKDAPQVESSVAKRGDILIDINNRFPRDFLSDIFSKERLTEESSSISPLYSDGTKHWSFFQKLAHDEFVRNDVSLMDHDHLGYLSPLTKLTKRVLEPIIFHS</sequence>
<feature type="signal peptide" evidence="1">
    <location>
        <begin position="1"/>
        <end position="18"/>
    </location>
</feature>
<dbReference type="Proteomes" id="UP000631114">
    <property type="component" value="Unassembled WGS sequence"/>
</dbReference>
<dbReference type="AlphaFoldDB" id="A0A835HAN4"/>
<keyword evidence="3" id="KW-1185">Reference proteome</keyword>
<evidence type="ECO:0000256" key="1">
    <source>
        <dbReference type="SAM" id="SignalP"/>
    </source>
</evidence>
<evidence type="ECO:0000313" key="3">
    <source>
        <dbReference type="Proteomes" id="UP000631114"/>
    </source>
</evidence>
<gene>
    <name evidence="2" type="ORF">IFM89_000603</name>
</gene>
<proteinExistence type="predicted"/>
<reference evidence="2 3" key="1">
    <citation type="submission" date="2020-10" db="EMBL/GenBank/DDBJ databases">
        <title>The Coptis chinensis genome and diversification of protoberbering-type alkaloids.</title>
        <authorList>
            <person name="Wang B."/>
            <person name="Shu S."/>
            <person name="Song C."/>
            <person name="Liu Y."/>
        </authorList>
    </citation>
    <scope>NUCLEOTIDE SEQUENCE [LARGE SCALE GENOMIC DNA]</scope>
    <source>
        <strain evidence="2">HL-2020</strain>
        <tissue evidence="2">Leaf</tissue>
    </source>
</reference>
<feature type="chain" id="PRO_5032757258" evidence="1">
    <location>
        <begin position="19"/>
        <end position="303"/>
    </location>
</feature>